<dbReference type="PANTHER" id="PTHR30269">
    <property type="entry name" value="TRANSMEMBRANE PROTEIN YFCA"/>
    <property type="match status" value="1"/>
</dbReference>
<evidence type="ECO:0000256" key="8">
    <source>
        <dbReference type="RuleBase" id="RU363041"/>
    </source>
</evidence>
<dbReference type="EMBL" id="LILD01000001">
    <property type="protein sequence ID" value="KOO38293.1"/>
    <property type="molecule type" value="Genomic_DNA"/>
</dbReference>
<dbReference type="GeneID" id="87598466"/>
<evidence type="ECO:0000256" key="2">
    <source>
        <dbReference type="ARBA" id="ARBA00009142"/>
    </source>
</evidence>
<name>A0A0M0KIP4_ALKHA</name>
<evidence type="ECO:0000256" key="4">
    <source>
        <dbReference type="ARBA" id="ARBA00022475"/>
    </source>
</evidence>
<dbReference type="GO" id="GO:0005886">
    <property type="term" value="C:plasma membrane"/>
    <property type="evidence" value="ECO:0007669"/>
    <property type="project" value="UniProtKB-SubCell"/>
</dbReference>
<dbReference type="InterPro" id="IPR002781">
    <property type="entry name" value="TM_pro_TauE-like"/>
</dbReference>
<dbReference type="PATRIC" id="fig|136160.3.peg.1286"/>
<comment type="subcellular location">
    <subcellularLocation>
        <location evidence="1 8">Cell membrane</location>
        <topology evidence="1 8">Multi-pass membrane protein</topology>
    </subcellularLocation>
</comment>
<keyword evidence="3" id="KW-0813">Transport</keyword>
<organism evidence="9">
    <name type="scientific">Halalkalibacterium halodurans</name>
    <name type="common">Bacillus halodurans</name>
    <dbReference type="NCBI Taxonomy" id="86665"/>
    <lineage>
        <taxon>Bacteria</taxon>
        <taxon>Bacillati</taxon>
        <taxon>Bacillota</taxon>
        <taxon>Bacilli</taxon>
        <taxon>Bacillales</taxon>
        <taxon>Bacillaceae</taxon>
        <taxon>Halalkalibacterium (ex Joshi et al. 2022)</taxon>
    </lineage>
</organism>
<feature type="transmembrane region" description="Helical" evidence="8">
    <location>
        <begin position="196"/>
        <end position="219"/>
    </location>
</feature>
<keyword evidence="5 8" id="KW-0812">Transmembrane</keyword>
<feature type="transmembrane region" description="Helical" evidence="8">
    <location>
        <begin position="135"/>
        <end position="159"/>
    </location>
</feature>
<dbReference type="Pfam" id="PF01925">
    <property type="entry name" value="TauE"/>
    <property type="match status" value="1"/>
</dbReference>
<feature type="transmembrane region" description="Helical" evidence="8">
    <location>
        <begin position="97"/>
        <end position="115"/>
    </location>
</feature>
<dbReference type="OMA" id="VLIHFMP"/>
<proteinExistence type="inferred from homology"/>
<evidence type="ECO:0000256" key="5">
    <source>
        <dbReference type="ARBA" id="ARBA00022692"/>
    </source>
</evidence>
<dbReference type="InterPro" id="IPR052017">
    <property type="entry name" value="TSUP"/>
</dbReference>
<keyword evidence="4 8" id="KW-1003">Cell membrane</keyword>
<comment type="caution">
    <text evidence="9">The sequence shown here is derived from an EMBL/GenBank/DDBJ whole genome shotgun (WGS) entry which is preliminary data.</text>
</comment>
<keyword evidence="6 8" id="KW-1133">Transmembrane helix</keyword>
<comment type="similarity">
    <text evidence="2 8">Belongs to the 4-toluene sulfonate uptake permease (TSUP) (TC 2.A.102) family.</text>
</comment>
<feature type="transmembrane region" description="Helical" evidence="8">
    <location>
        <begin position="226"/>
        <end position="244"/>
    </location>
</feature>
<sequence length="245" mass="27373">MWMELIFIFLILLVGSFVQGVSGFGFGIIAMSFLPFFFTIKESTLLVVALGVLTALFIVIQLFRHIRWKDLIVIMCAAIIGRYVASFVLTAYGEMDLLKSILGVFLLIVVGYLFWDKPQPEGRSVNQTWLPATLGFFGGLVGGVFAVGGPFFVFYFMLLFRDDKYAYSANLQVSFFITNFTTVVIHGVHGDFTQSYLIYLLVGLLSVFIGTRLGVYCFTYLSQKNIRRLAGIVVAIAALSLVFFS</sequence>
<feature type="transmembrane region" description="Helical" evidence="8">
    <location>
        <begin position="72"/>
        <end position="90"/>
    </location>
</feature>
<feature type="transmembrane region" description="Helical" evidence="8">
    <location>
        <begin position="6"/>
        <end position="38"/>
    </location>
</feature>
<evidence type="ECO:0000256" key="3">
    <source>
        <dbReference type="ARBA" id="ARBA00022448"/>
    </source>
</evidence>
<evidence type="ECO:0000256" key="7">
    <source>
        <dbReference type="ARBA" id="ARBA00023136"/>
    </source>
</evidence>
<accession>A0A0M0KIP4</accession>
<dbReference type="AlphaFoldDB" id="A0A0M0KIP4"/>
<dbReference type="RefSeq" id="WP_010899085.1">
    <property type="nucleotide sequence ID" value="NZ_CP040441.1"/>
</dbReference>
<feature type="transmembrane region" description="Helical" evidence="8">
    <location>
        <begin position="45"/>
        <end position="66"/>
    </location>
</feature>
<evidence type="ECO:0000256" key="6">
    <source>
        <dbReference type="ARBA" id="ARBA00022989"/>
    </source>
</evidence>
<keyword evidence="7 8" id="KW-0472">Membrane</keyword>
<dbReference type="PANTHER" id="PTHR30269:SF37">
    <property type="entry name" value="MEMBRANE TRANSPORTER PROTEIN"/>
    <property type="match status" value="1"/>
</dbReference>
<protein>
    <recommendedName>
        <fullName evidence="8">Probable membrane transporter protein</fullName>
    </recommendedName>
</protein>
<evidence type="ECO:0000313" key="9">
    <source>
        <dbReference type="EMBL" id="KOO38293.1"/>
    </source>
</evidence>
<reference evidence="9" key="1">
    <citation type="submission" date="2015-08" db="EMBL/GenBank/DDBJ databases">
        <title>Complete DNA Sequence of Pseudomonas syringae pv. actinidiae, the Causal Agent of Kiwifruit Canker Disease.</title>
        <authorList>
            <person name="Rikkerink E.H.A."/>
            <person name="Fineran P.C."/>
        </authorList>
    </citation>
    <scope>NUCLEOTIDE SEQUENCE</scope>
    <source>
        <strain evidence="9">DSM 13666</strain>
    </source>
</reference>
<evidence type="ECO:0000256" key="1">
    <source>
        <dbReference type="ARBA" id="ARBA00004651"/>
    </source>
</evidence>
<gene>
    <name evidence="9" type="ORF">AMD02_05030</name>
</gene>